<keyword evidence="10" id="KW-1185">Reference proteome</keyword>
<keyword evidence="7" id="KW-0732">Signal</keyword>
<keyword evidence="1 6" id="KW-0645">Protease</keyword>
<keyword evidence="3 6" id="KW-0378">Hydrolase</keyword>
<feature type="chain" id="PRO_5006604784" description="Peptidase M48 domain-containing protein" evidence="7">
    <location>
        <begin position="29"/>
        <end position="286"/>
    </location>
</feature>
<dbReference type="KEGG" id="tee:Tel_01625"/>
<evidence type="ECO:0000256" key="4">
    <source>
        <dbReference type="ARBA" id="ARBA00022833"/>
    </source>
</evidence>
<organism evidence="9 10">
    <name type="scientific">Candidatus Tenderia electrophaga</name>
    <dbReference type="NCBI Taxonomy" id="1748243"/>
    <lineage>
        <taxon>Bacteria</taxon>
        <taxon>Pseudomonadati</taxon>
        <taxon>Pseudomonadota</taxon>
        <taxon>Gammaproteobacteria</taxon>
        <taxon>Candidatus Tenderiales</taxon>
        <taxon>Candidatus Tenderiaceae</taxon>
        <taxon>Candidatus Tenderia</taxon>
    </lineage>
</organism>
<evidence type="ECO:0000259" key="8">
    <source>
        <dbReference type="Pfam" id="PF01435"/>
    </source>
</evidence>
<dbReference type="Gene3D" id="3.30.2010.10">
    <property type="entry name" value="Metalloproteases ('zincins'), catalytic domain"/>
    <property type="match status" value="1"/>
</dbReference>
<dbReference type="PANTHER" id="PTHR22726:SF1">
    <property type="entry name" value="METALLOENDOPEPTIDASE OMA1, MITOCHONDRIAL"/>
    <property type="match status" value="1"/>
</dbReference>
<gene>
    <name evidence="9" type="ORF">Tel_01625</name>
</gene>
<evidence type="ECO:0000256" key="5">
    <source>
        <dbReference type="ARBA" id="ARBA00023049"/>
    </source>
</evidence>
<evidence type="ECO:0000256" key="3">
    <source>
        <dbReference type="ARBA" id="ARBA00022801"/>
    </source>
</evidence>
<reference evidence="9" key="1">
    <citation type="submission" date="2015-10" db="EMBL/GenBank/DDBJ databases">
        <title>Description of Candidatus Tenderia electrophaga gen. nov, sp. nov., an Uncultivated Electroautotroph from a Biocathode Enrichment.</title>
        <authorList>
            <person name="Eddie B.J."/>
            <person name="Malanoski A.P."/>
            <person name="Wang Z."/>
            <person name="Hall R.J."/>
            <person name="Oh S.D."/>
            <person name="Heiner C."/>
            <person name="Lin B."/>
            <person name="Strycharz-Glaven S.M."/>
        </authorList>
    </citation>
    <scope>NUCLEOTIDE SEQUENCE [LARGE SCALE GENOMIC DNA]</scope>
    <source>
        <strain evidence="9">NRL1</strain>
    </source>
</reference>
<dbReference type="EMBL" id="CP013099">
    <property type="protein sequence ID" value="ALP51938.1"/>
    <property type="molecule type" value="Genomic_DNA"/>
</dbReference>
<accession>A0A0S2T9X3</accession>
<feature type="domain" description="Peptidase M48" evidence="8">
    <location>
        <begin position="81"/>
        <end position="260"/>
    </location>
</feature>
<dbReference type="InterPro" id="IPR051156">
    <property type="entry name" value="Mito/Outer_Membr_Metalloprot"/>
</dbReference>
<comment type="similarity">
    <text evidence="6">Belongs to the peptidase M48 family.</text>
</comment>
<proteinExistence type="inferred from homology"/>
<keyword evidence="5 6" id="KW-0482">Metalloprotease</keyword>
<keyword evidence="4 6" id="KW-0862">Zinc</keyword>
<dbReference type="Pfam" id="PF01435">
    <property type="entry name" value="Peptidase_M48"/>
    <property type="match status" value="1"/>
</dbReference>
<evidence type="ECO:0000313" key="10">
    <source>
        <dbReference type="Proteomes" id="UP000055136"/>
    </source>
</evidence>
<evidence type="ECO:0000256" key="2">
    <source>
        <dbReference type="ARBA" id="ARBA00022723"/>
    </source>
</evidence>
<dbReference type="Proteomes" id="UP000055136">
    <property type="component" value="Chromosome"/>
</dbReference>
<protein>
    <recommendedName>
        <fullName evidence="8">Peptidase M48 domain-containing protein</fullName>
    </recommendedName>
</protein>
<dbReference type="InterPro" id="IPR001915">
    <property type="entry name" value="Peptidase_M48"/>
</dbReference>
<sequence>MKHHILQPGTAALVLFAFTSLISACASAPQGDGQAFRHRVHTHMLRNTSAEDVRAEINFGRDVAARVLGRFPLLRDAPLTRYVNLVGTALAVQAGRPELTFHFAVLDSDSVNAYSAPGGYIFITRGALAMAEDEAELAAVLAHEIAHVSQRHIVAALNIRAGDDSGAAGMGRMLSAGTDTARVAFMQALDQAVKILFESGYSQQDELESDRIATLLLSDSGLDPLALRRYLARVHSHSDEDPALNTTHPPSQQRLQRLDRLITEEGLAELELATNTTRFERYVKIQ</sequence>
<dbReference type="STRING" id="1748243.Tel_01625"/>
<dbReference type="GO" id="GO:0046872">
    <property type="term" value="F:metal ion binding"/>
    <property type="evidence" value="ECO:0007669"/>
    <property type="project" value="UniProtKB-KW"/>
</dbReference>
<evidence type="ECO:0000256" key="6">
    <source>
        <dbReference type="RuleBase" id="RU003983"/>
    </source>
</evidence>
<dbReference type="PANTHER" id="PTHR22726">
    <property type="entry name" value="METALLOENDOPEPTIDASE OMA1"/>
    <property type="match status" value="1"/>
</dbReference>
<evidence type="ECO:0000256" key="7">
    <source>
        <dbReference type="SAM" id="SignalP"/>
    </source>
</evidence>
<dbReference type="PROSITE" id="PS51257">
    <property type="entry name" value="PROKAR_LIPOPROTEIN"/>
    <property type="match status" value="1"/>
</dbReference>
<name>A0A0S2T9X3_9GAMM</name>
<dbReference type="GO" id="GO:0051603">
    <property type="term" value="P:proteolysis involved in protein catabolic process"/>
    <property type="evidence" value="ECO:0007669"/>
    <property type="project" value="TreeGrafter"/>
</dbReference>
<dbReference type="GO" id="GO:0016020">
    <property type="term" value="C:membrane"/>
    <property type="evidence" value="ECO:0007669"/>
    <property type="project" value="TreeGrafter"/>
</dbReference>
<dbReference type="AlphaFoldDB" id="A0A0S2T9X3"/>
<evidence type="ECO:0000313" key="9">
    <source>
        <dbReference type="EMBL" id="ALP51938.1"/>
    </source>
</evidence>
<evidence type="ECO:0000256" key="1">
    <source>
        <dbReference type="ARBA" id="ARBA00022670"/>
    </source>
</evidence>
<keyword evidence="2" id="KW-0479">Metal-binding</keyword>
<comment type="cofactor">
    <cofactor evidence="6">
        <name>Zn(2+)</name>
        <dbReference type="ChEBI" id="CHEBI:29105"/>
    </cofactor>
    <text evidence="6">Binds 1 zinc ion per subunit.</text>
</comment>
<feature type="signal peptide" evidence="7">
    <location>
        <begin position="1"/>
        <end position="28"/>
    </location>
</feature>
<dbReference type="GO" id="GO:0004222">
    <property type="term" value="F:metalloendopeptidase activity"/>
    <property type="evidence" value="ECO:0007669"/>
    <property type="project" value="InterPro"/>
</dbReference>